<keyword evidence="3" id="KW-1185">Reference proteome</keyword>
<organism evidence="2 3">
    <name type="scientific">Stephania yunnanensis</name>
    <dbReference type="NCBI Taxonomy" id="152371"/>
    <lineage>
        <taxon>Eukaryota</taxon>
        <taxon>Viridiplantae</taxon>
        <taxon>Streptophyta</taxon>
        <taxon>Embryophyta</taxon>
        <taxon>Tracheophyta</taxon>
        <taxon>Spermatophyta</taxon>
        <taxon>Magnoliopsida</taxon>
        <taxon>Ranunculales</taxon>
        <taxon>Menispermaceae</taxon>
        <taxon>Menispermoideae</taxon>
        <taxon>Cissampelideae</taxon>
        <taxon>Stephania</taxon>
    </lineage>
</organism>
<gene>
    <name evidence="2" type="ORF">Syun_025688</name>
</gene>
<feature type="compositionally biased region" description="Low complexity" evidence="1">
    <location>
        <begin position="61"/>
        <end position="76"/>
    </location>
</feature>
<feature type="region of interest" description="Disordered" evidence="1">
    <location>
        <begin position="61"/>
        <end position="83"/>
    </location>
</feature>
<evidence type="ECO:0000256" key="1">
    <source>
        <dbReference type="SAM" id="MobiDB-lite"/>
    </source>
</evidence>
<proteinExistence type="predicted"/>
<sequence length="150" mass="16314">MILEALQQRPVYRTTGEWSTRFKSHFWLSFIMPSSTSTAPPTLRSVSIMFPASEESLLLDSDACPSSSPPATTRSSGRPALRVEPSSCKCNLPRVPSTFALPLPSSFSFSFSFRYDAVWGLRPPRPRLGLGTSAPASSLVTGSFGRAIPE</sequence>
<evidence type="ECO:0000313" key="2">
    <source>
        <dbReference type="EMBL" id="KAK9098643.1"/>
    </source>
</evidence>
<dbReference type="Proteomes" id="UP001420932">
    <property type="component" value="Unassembled WGS sequence"/>
</dbReference>
<evidence type="ECO:0000313" key="3">
    <source>
        <dbReference type="Proteomes" id="UP001420932"/>
    </source>
</evidence>
<dbReference type="AlphaFoldDB" id="A0AAP0EXM8"/>
<name>A0AAP0EXM8_9MAGN</name>
<comment type="caution">
    <text evidence="2">The sequence shown here is derived from an EMBL/GenBank/DDBJ whole genome shotgun (WGS) entry which is preliminary data.</text>
</comment>
<accession>A0AAP0EXM8</accession>
<protein>
    <submittedName>
        <fullName evidence="2">Uncharacterized protein</fullName>
    </submittedName>
</protein>
<dbReference type="EMBL" id="JBBNAF010000011">
    <property type="protein sequence ID" value="KAK9098643.1"/>
    <property type="molecule type" value="Genomic_DNA"/>
</dbReference>
<reference evidence="2 3" key="1">
    <citation type="submission" date="2024-01" db="EMBL/GenBank/DDBJ databases">
        <title>Genome assemblies of Stephania.</title>
        <authorList>
            <person name="Yang L."/>
        </authorList>
    </citation>
    <scope>NUCLEOTIDE SEQUENCE [LARGE SCALE GENOMIC DNA]</scope>
    <source>
        <strain evidence="2">YNDBR</strain>
        <tissue evidence="2">Leaf</tissue>
    </source>
</reference>